<dbReference type="SUPFAM" id="SSF140482">
    <property type="entry name" value="MAST3 pre-PK domain-like"/>
    <property type="match status" value="1"/>
</dbReference>
<keyword evidence="7" id="KW-0597">Phosphoprotein</keyword>
<evidence type="ECO:0000313" key="19">
    <source>
        <dbReference type="EMBL" id="CAI5448079.1"/>
    </source>
</evidence>
<comment type="similarity">
    <text evidence="3">Belongs to the protein kinase superfamily. AGC Ser/Thr protein kinase family.</text>
</comment>
<keyword evidence="12" id="KW-0460">Magnesium</keyword>
<keyword evidence="10" id="KW-0418">Kinase</keyword>
<feature type="compositionally biased region" description="Polar residues" evidence="15">
    <location>
        <begin position="1446"/>
        <end position="1463"/>
    </location>
</feature>
<gene>
    <name evidence="19" type="ORF">CAMP_LOCUS10716</name>
</gene>
<keyword evidence="20" id="KW-1185">Reference proteome</keyword>
<feature type="compositionally biased region" description="Low complexity" evidence="15">
    <location>
        <begin position="295"/>
        <end position="321"/>
    </location>
</feature>
<feature type="domain" description="AGC-kinase C-terminal" evidence="18">
    <location>
        <begin position="1009"/>
        <end position="1081"/>
    </location>
</feature>
<dbReference type="InterPro" id="IPR037711">
    <property type="entry name" value="MAST"/>
</dbReference>
<dbReference type="InterPro" id="IPR036034">
    <property type="entry name" value="PDZ_sf"/>
</dbReference>
<feature type="compositionally biased region" description="Polar residues" evidence="15">
    <location>
        <begin position="452"/>
        <end position="471"/>
    </location>
</feature>
<dbReference type="FunFam" id="3.30.200.20:FF:000457">
    <property type="entry name" value="Microtubule-associated serine/threonine-protein kinase"/>
    <property type="match status" value="1"/>
</dbReference>
<feature type="domain" description="PDZ" evidence="17">
    <location>
        <begin position="1301"/>
        <end position="1390"/>
    </location>
</feature>
<dbReference type="FunFam" id="1.20.1480.20:FF:000001">
    <property type="entry name" value="microtubule-associated serine/threonine-protein kinase 4 isoform X1"/>
    <property type="match status" value="1"/>
</dbReference>
<comment type="subcellular location">
    <subcellularLocation>
        <location evidence="2">Cytoplasm</location>
    </subcellularLocation>
</comment>
<evidence type="ECO:0000256" key="3">
    <source>
        <dbReference type="ARBA" id="ARBA00009903"/>
    </source>
</evidence>
<evidence type="ECO:0000256" key="2">
    <source>
        <dbReference type="ARBA" id="ARBA00004496"/>
    </source>
</evidence>
<dbReference type="GO" id="GO:0005737">
    <property type="term" value="C:cytoplasm"/>
    <property type="evidence" value="ECO:0007669"/>
    <property type="project" value="UniProtKB-SubCell"/>
</dbReference>
<dbReference type="EMBL" id="CANHGI010000004">
    <property type="protein sequence ID" value="CAI5448079.1"/>
    <property type="molecule type" value="Genomic_DNA"/>
</dbReference>
<feature type="compositionally biased region" description="Low complexity" evidence="15">
    <location>
        <begin position="1289"/>
        <end position="1299"/>
    </location>
</feature>
<dbReference type="Pfam" id="PF08926">
    <property type="entry name" value="DUF1908"/>
    <property type="match status" value="2"/>
</dbReference>
<feature type="compositionally biased region" description="Low complexity" evidence="15">
    <location>
        <begin position="1124"/>
        <end position="1139"/>
    </location>
</feature>
<dbReference type="SMART" id="SM00228">
    <property type="entry name" value="PDZ"/>
    <property type="match status" value="1"/>
</dbReference>
<evidence type="ECO:0000256" key="12">
    <source>
        <dbReference type="ARBA" id="ARBA00022842"/>
    </source>
</evidence>
<feature type="compositionally biased region" description="Low complexity" evidence="15">
    <location>
        <begin position="1486"/>
        <end position="1517"/>
    </location>
</feature>
<evidence type="ECO:0000256" key="14">
    <source>
        <dbReference type="ARBA" id="ARBA00048679"/>
    </source>
</evidence>
<evidence type="ECO:0000256" key="1">
    <source>
        <dbReference type="ARBA" id="ARBA00001946"/>
    </source>
</evidence>
<dbReference type="PANTHER" id="PTHR24356">
    <property type="entry name" value="SERINE/THREONINE-PROTEIN KINASE"/>
    <property type="match status" value="1"/>
</dbReference>
<dbReference type="SUPFAM" id="SSF50156">
    <property type="entry name" value="PDZ domain-like"/>
    <property type="match status" value="1"/>
</dbReference>
<accession>A0A9P1IPM6</accession>
<dbReference type="SMART" id="SM00220">
    <property type="entry name" value="S_TKc"/>
    <property type="match status" value="1"/>
</dbReference>
<dbReference type="GO" id="GO:0035556">
    <property type="term" value="P:intracellular signal transduction"/>
    <property type="evidence" value="ECO:0007669"/>
    <property type="project" value="TreeGrafter"/>
</dbReference>
<dbReference type="GO" id="GO:0000287">
    <property type="term" value="F:magnesium ion binding"/>
    <property type="evidence" value="ECO:0007669"/>
    <property type="project" value="InterPro"/>
</dbReference>
<sequence length="1659" mass="180285">MSSYSNRLTPQRSPRLKRFADQLAQIKISLDPPSPPFLSPSPLGDVILTSGRRMDYLQVPGDSDSFDSNAFNFRNSLISSPPPDRRTSFASTMSDTTNSESITIPMSSSYQNLLSPMWSTVKYQSDDNETPPNEPIPRRSKSALSNRSSSDCINVPPIVFSPVLSRPLRSLSPTMSVSPTMMFRSHHNSDSESDTGATSAIFPTNWRGSGSVLMIPRRSFHYHHLSSNNSQNDGELSGGGQGNMDRLLKRNRRKTMAIHGTAGTSETGESTWSSSSMTNLCRIRSSLGHSDPQLSCSSTSSSPNAPAASKSSSTTTNSGASLRPRPSIHASTSPVTMQRCRSPMRVPQRSTSSTQNMNSGGVNLRSSQRSSLMAPVADTRRWSLASLPSTSGYGTPGTGSNSGVSSQYSSSEQIGEMIDGMRVTHGVPTRQNSSRFDSNDSYEDTMIGGANSPHNTSGGSNSSNWLNRPRSRSLTSPAKFLNEYNLEMVNRTSVYKERFPKAKLQMEERLSAFVAENGPLSGGISADSPALLTASETSEEAVMRSRRSTVLEAESYADRSLLRLIGDGATRFLHHQIVEIAVDCLTKSKEDSITCSYFCEMSQRLEETLNEAQIKTSPESLEYLSKLVKKLLMIVSRPARLLECLEFNPDEFYHLLEEAEGVVREQLGSGTARVPDLPQYIIGKLGLDRDPLLDSTEHEDEEIEINPGKTSTPGTSSGGTFPDANRAPCEDDFDTIRLVSNGAYGAVYLVRHRETRQRFALKKMNKQTLMLRNQVDQVFAERDILTMADNPFVVSFYGSFETRQYLCMLMEYVEGGDCAALLKMAGTLPIEVARLYVAETVLAIEYLHSYGIVHRDLKPDNLLITAMGHIKLTDFGLSKIGLMNRTTLVAEGYDTIAETQQFQDKQLCGTPEYIAPEVILRAGYGKPVDWWALGIILYEFLVGIVPFFGESPEILFSKVISEEAEYPEDEEALPPEAEDLCRRLLEKNPAERLGTLAGAAQLTEHLFFASLDFTTLLRQKAEFVPQLDNEEDTSYFDTRSDRYNHDAESNGEDDPTSTSASAVTMFHSFSTASPRHSIVSIDPAHLTHLANAAAANSSQIPHIERSHSISVHSRQEYKPERSYSTGSGSVTVQQQQQSSNATIPDESVAVNLRRRFSAQRHNVSTTSSSGTGSGTCFAGPASSTDSSIDVPAHSTIRKSPLPRFAISCEKDNSEEEEVRFRSSQSPKLQLVIPASESQSTPSTSSNTKDTCYVMYTTASTSQLSPGGVSVSSASSTGDHQSSTVTQMESATSSADSTTSKNISMRKGPFGFGFTLKSVRVYLGETSEYFTIEHIVTAVVDGSPAYLAQLQPEDMITHVNGHPVHNLTHPQLMHRLLANGNELNLRVTPLAATSIKEGAARRNVGKMAKKKPKRPQRRALPMEKKSRKPSALLRRLSGKKGEAIVPGSSSQKQAFMPRSASSQEGHFPPPGGISAIEGTNSLEVNRPSTLRSSPTPKSPSPASSSSIPSSSSAFSTTAKNPQQQVSRKSSSLFKAGIAIGSSGESSGSCESGIAIVASGVAGKSKQHHQSIAVSPLARETRMRSPSPSIIHRTSTQTTVLSTSSSSSNRSPMLRRSSYQPTSTSSTTVLPSLPSASRGFSAAAQSAQNLLNRILPQNPPK</sequence>
<evidence type="ECO:0000313" key="20">
    <source>
        <dbReference type="Proteomes" id="UP001152747"/>
    </source>
</evidence>
<feature type="region of interest" description="Disordered" evidence="15">
    <location>
        <begin position="286"/>
        <end position="375"/>
    </location>
</feature>
<dbReference type="Pfam" id="PF00069">
    <property type="entry name" value="Pkinase"/>
    <property type="match status" value="1"/>
</dbReference>
<evidence type="ECO:0000256" key="6">
    <source>
        <dbReference type="ARBA" id="ARBA00022527"/>
    </source>
</evidence>
<keyword evidence="6" id="KW-0723">Serine/threonine-protein kinase</keyword>
<evidence type="ECO:0000259" key="16">
    <source>
        <dbReference type="PROSITE" id="PS50011"/>
    </source>
</evidence>
<feature type="compositionally biased region" description="Low complexity" evidence="15">
    <location>
        <begin position="1591"/>
        <end position="1635"/>
    </location>
</feature>
<evidence type="ECO:0000256" key="11">
    <source>
        <dbReference type="ARBA" id="ARBA00022840"/>
    </source>
</evidence>
<dbReference type="EC" id="2.7.11.1" evidence="4"/>
<feature type="compositionally biased region" description="Polar residues" evidence="15">
    <location>
        <begin position="1518"/>
        <end position="1529"/>
    </location>
</feature>
<organism evidence="19 20">
    <name type="scientific">Caenorhabditis angaria</name>
    <dbReference type="NCBI Taxonomy" id="860376"/>
    <lineage>
        <taxon>Eukaryota</taxon>
        <taxon>Metazoa</taxon>
        <taxon>Ecdysozoa</taxon>
        <taxon>Nematoda</taxon>
        <taxon>Chromadorea</taxon>
        <taxon>Rhabditida</taxon>
        <taxon>Rhabditina</taxon>
        <taxon>Rhabditomorpha</taxon>
        <taxon>Rhabditoidea</taxon>
        <taxon>Rhabditidae</taxon>
        <taxon>Peloderinae</taxon>
        <taxon>Caenorhabditis</taxon>
    </lineage>
</organism>
<evidence type="ECO:0000256" key="8">
    <source>
        <dbReference type="ARBA" id="ARBA00022679"/>
    </source>
</evidence>
<evidence type="ECO:0000256" key="4">
    <source>
        <dbReference type="ARBA" id="ARBA00012513"/>
    </source>
</evidence>
<feature type="region of interest" description="Disordered" evidence="15">
    <location>
        <begin position="426"/>
        <end position="471"/>
    </location>
</feature>
<dbReference type="PROSITE" id="PS51285">
    <property type="entry name" value="AGC_KINASE_CTER"/>
    <property type="match status" value="1"/>
</dbReference>
<feature type="region of interest" description="Disordered" evidence="15">
    <location>
        <begin position="1229"/>
        <end position="1248"/>
    </location>
</feature>
<evidence type="ECO:0000256" key="10">
    <source>
        <dbReference type="ARBA" id="ARBA00022777"/>
    </source>
</evidence>
<evidence type="ECO:0000259" key="18">
    <source>
        <dbReference type="PROSITE" id="PS51285"/>
    </source>
</evidence>
<comment type="catalytic activity">
    <reaction evidence="14">
        <text>L-seryl-[protein] + ATP = O-phospho-L-seryl-[protein] + ADP + H(+)</text>
        <dbReference type="Rhea" id="RHEA:17989"/>
        <dbReference type="Rhea" id="RHEA-COMP:9863"/>
        <dbReference type="Rhea" id="RHEA-COMP:11604"/>
        <dbReference type="ChEBI" id="CHEBI:15378"/>
        <dbReference type="ChEBI" id="CHEBI:29999"/>
        <dbReference type="ChEBI" id="CHEBI:30616"/>
        <dbReference type="ChEBI" id="CHEBI:83421"/>
        <dbReference type="ChEBI" id="CHEBI:456216"/>
        <dbReference type="EC" id="2.7.11.1"/>
    </reaction>
</comment>
<feature type="compositionally biased region" description="Basic and acidic residues" evidence="15">
    <location>
        <begin position="1038"/>
        <end position="1048"/>
    </location>
</feature>
<dbReference type="InterPro" id="IPR000961">
    <property type="entry name" value="AGC-kinase_C"/>
</dbReference>
<dbReference type="InterPro" id="IPR011009">
    <property type="entry name" value="Kinase-like_dom_sf"/>
</dbReference>
<feature type="region of interest" description="Disordered" evidence="15">
    <location>
        <begin position="1396"/>
        <end position="1529"/>
    </location>
</feature>
<feature type="compositionally biased region" description="Polar residues" evidence="15">
    <location>
        <begin position="348"/>
        <end position="371"/>
    </location>
</feature>
<keyword evidence="9" id="KW-0547">Nucleotide-binding</keyword>
<dbReference type="Gene3D" id="1.10.510.10">
    <property type="entry name" value="Transferase(Phosphotransferase) domain 1"/>
    <property type="match status" value="1"/>
</dbReference>
<feature type="region of interest" description="Disordered" evidence="15">
    <location>
        <begin position="1559"/>
        <end position="1636"/>
    </location>
</feature>
<dbReference type="SUPFAM" id="SSF56112">
    <property type="entry name" value="Protein kinase-like (PK-like)"/>
    <property type="match status" value="1"/>
</dbReference>
<comment type="caution">
    <text evidence="19">The sequence shown here is derived from an EMBL/GenBank/DDBJ whole genome shotgun (WGS) entry which is preliminary data.</text>
</comment>
<dbReference type="Pfam" id="PF17820">
    <property type="entry name" value="PDZ_6"/>
    <property type="match status" value="1"/>
</dbReference>
<name>A0A9P1IPM6_9PELO</name>
<dbReference type="CDD" id="cd05609">
    <property type="entry name" value="STKc_MAST"/>
    <property type="match status" value="1"/>
</dbReference>
<evidence type="ECO:0000259" key="17">
    <source>
        <dbReference type="PROSITE" id="PS50106"/>
    </source>
</evidence>
<keyword evidence="11" id="KW-0067">ATP-binding</keyword>
<feature type="compositionally biased region" description="Low complexity" evidence="15">
    <location>
        <begin position="1235"/>
        <end position="1247"/>
    </location>
</feature>
<feature type="region of interest" description="Disordered" evidence="15">
    <location>
        <begin position="224"/>
        <end position="245"/>
    </location>
</feature>
<feature type="region of interest" description="Disordered" evidence="15">
    <location>
        <begin position="1261"/>
        <end position="1301"/>
    </location>
</feature>
<dbReference type="InterPro" id="IPR015022">
    <property type="entry name" value="MAST_pre-PK_dom"/>
</dbReference>
<dbReference type="Gene3D" id="2.30.42.10">
    <property type="match status" value="1"/>
</dbReference>
<feature type="region of interest" description="Disordered" evidence="15">
    <location>
        <begin position="1028"/>
        <end position="1060"/>
    </location>
</feature>
<comment type="cofactor">
    <cofactor evidence="1">
        <name>Mg(2+)</name>
        <dbReference type="ChEBI" id="CHEBI:18420"/>
    </cofactor>
</comment>
<dbReference type="InterPro" id="IPR050236">
    <property type="entry name" value="Ser_Thr_kinase_AGC"/>
</dbReference>
<protein>
    <recommendedName>
        <fullName evidence="4">non-specific serine/threonine protein kinase</fullName>
        <ecNumber evidence="4">2.7.11.1</ecNumber>
    </recommendedName>
</protein>
<dbReference type="GO" id="GO:0004674">
    <property type="term" value="F:protein serine/threonine kinase activity"/>
    <property type="evidence" value="ECO:0007669"/>
    <property type="project" value="UniProtKB-KW"/>
</dbReference>
<feature type="region of interest" description="Disordered" evidence="15">
    <location>
        <begin position="697"/>
        <end position="722"/>
    </location>
</feature>
<dbReference type="Gene3D" id="1.20.1480.20">
    <property type="entry name" value="MAST3 pre-PK domain-like"/>
    <property type="match status" value="1"/>
</dbReference>
<feature type="domain" description="Protein kinase" evidence="16">
    <location>
        <begin position="733"/>
        <end position="1008"/>
    </location>
</feature>
<evidence type="ECO:0000256" key="5">
    <source>
        <dbReference type="ARBA" id="ARBA00022490"/>
    </source>
</evidence>
<dbReference type="InterPro" id="IPR008271">
    <property type="entry name" value="Ser/Thr_kinase_AS"/>
</dbReference>
<proteinExistence type="inferred from homology"/>
<dbReference type="InterPro" id="IPR023142">
    <property type="entry name" value="MAST_pre-PK_dom_sf"/>
</dbReference>
<dbReference type="InterPro" id="IPR000719">
    <property type="entry name" value="Prot_kinase_dom"/>
</dbReference>
<feature type="region of interest" description="Disordered" evidence="15">
    <location>
        <begin position="387"/>
        <end position="409"/>
    </location>
</feature>
<feature type="compositionally biased region" description="Low complexity" evidence="15">
    <location>
        <begin position="707"/>
        <end position="722"/>
    </location>
</feature>
<evidence type="ECO:0000256" key="9">
    <source>
        <dbReference type="ARBA" id="ARBA00022741"/>
    </source>
</evidence>
<feature type="compositionally biased region" description="Polar residues" evidence="15">
    <location>
        <begin position="1276"/>
        <end position="1288"/>
    </location>
</feature>
<feature type="compositionally biased region" description="Basic and acidic residues" evidence="15">
    <location>
        <begin position="1107"/>
        <end position="1121"/>
    </location>
</feature>
<dbReference type="PROSITE" id="PS50106">
    <property type="entry name" value="PDZ"/>
    <property type="match status" value="1"/>
</dbReference>
<dbReference type="InterPro" id="IPR001478">
    <property type="entry name" value="PDZ"/>
</dbReference>
<dbReference type="Proteomes" id="UP001152747">
    <property type="component" value="Unassembled WGS sequence"/>
</dbReference>
<reference evidence="19" key="1">
    <citation type="submission" date="2022-11" db="EMBL/GenBank/DDBJ databases">
        <authorList>
            <person name="Kikuchi T."/>
        </authorList>
    </citation>
    <scope>NUCLEOTIDE SEQUENCE</scope>
    <source>
        <strain evidence="19">PS1010</strain>
    </source>
</reference>
<dbReference type="OrthoDB" id="10070999at2759"/>
<dbReference type="PROSITE" id="PS00108">
    <property type="entry name" value="PROTEIN_KINASE_ST"/>
    <property type="match status" value="1"/>
</dbReference>
<dbReference type="FunFam" id="1.10.510.10:FF:000012">
    <property type="entry name" value="microtubule-associated serine/threonine-protein kinase 2 isoform X1"/>
    <property type="match status" value="1"/>
</dbReference>
<feature type="region of interest" description="Disordered" evidence="15">
    <location>
        <begin position="77"/>
        <end position="102"/>
    </location>
</feature>
<dbReference type="PROSITE" id="PS50011">
    <property type="entry name" value="PROTEIN_KINASE_DOM"/>
    <property type="match status" value="1"/>
</dbReference>
<comment type="catalytic activity">
    <reaction evidence="13">
        <text>L-threonyl-[protein] + ATP = O-phospho-L-threonyl-[protein] + ADP + H(+)</text>
        <dbReference type="Rhea" id="RHEA:46608"/>
        <dbReference type="Rhea" id="RHEA-COMP:11060"/>
        <dbReference type="Rhea" id="RHEA-COMP:11605"/>
        <dbReference type="ChEBI" id="CHEBI:15378"/>
        <dbReference type="ChEBI" id="CHEBI:30013"/>
        <dbReference type="ChEBI" id="CHEBI:30616"/>
        <dbReference type="ChEBI" id="CHEBI:61977"/>
        <dbReference type="ChEBI" id="CHEBI:456216"/>
        <dbReference type="EC" id="2.7.11.1"/>
    </reaction>
</comment>
<keyword evidence="8" id="KW-0808">Transferase</keyword>
<evidence type="ECO:0000256" key="13">
    <source>
        <dbReference type="ARBA" id="ARBA00047899"/>
    </source>
</evidence>
<evidence type="ECO:0000256" key="15">
    <source>
        <dbReference type="SAM" id="MobiDB-lite"/>
    </source>
</evidence>
<feature type="compositionally biased region" description="Polar residues" evidence="15">
    <location>
        <begin position="88"/>
        <end position="102"/>
    </location>
</feature>
<feature type="compositionally biased region" description="Polar residues" evidence="15">
    <location>
        <begin position="225"/>
        <end position="234"/>
    </location>
</feature>
<dbReference type="InterPro" id="IPR041489">
    <property type="entry name" value="PDZ_6"/>
</dbReference>
<keyword evidence="5" id="KW-0963">Cytoplasm</keyword>
<dbReference type="Gene3D" id="3.30.200.20">
    <property type="entry name" value="Phosphorylase Kinase, domain 1"/>
    <property type="match status" value="1"/>
</dbReference>
<feature type="compositionally biased region" description="Basic residues" evidence="15">
    <location>
        <begin position="1402"/>
        <end position="1416"/>
    </location>
</feature>
<feature type="region of interest" description="Disordered" evidence="15">
    <location>
        <begin position="1107"/>
        <end position="1192"/>
    </location>
</feature>
<feature type="region of interest" description="Disordered" evidence="15">
    <location>
        <begin position="123"/>
        <end position="148"/>
    </location>
</feature>
<dbReference type="GO" id="GO:0005524">
    <property type="term" value="F:ATP binding"/>
    <property type="evidence" value="ECO:0007669"/>
    <property type="project" value="UniProtKB-KW"/>
</dbReference>
<evidence type="ECO:0000256" key="7">
    <source>
        <dbReference type="ARBA" id="ARBA00022553"/>
    </source>
</evidence>
<feature type="compositionally biased region" description="Low complexity" evidence="15">
    <location>
        <begin position="1264"/>
        <end position="1275"/>
    </location>
</feature>
<dbReference type="PANTHER" id="PTHR24356:SF414">
    <property type="entry name" value="NON-SPECIFIC SERINE_THREONINE PROTEIN KINASE"/>
    <property type="match status" value="1"/>
</dbReference>